<gene>
    <name evidence="1" type="ORF">TRAPUB_4259</name>
</gene>
<comment type="caution">
    <text evidence="1">The sequence shown here is derived from an EMBL/GenBank/DDBJ whole genome shotgun (WGS) entry which is preliminary data.</text>
</comment>
<dbReference type="AlphaFoldDB" id="A0A1M2VBQ5"/>
<name>A0A1M2VBQ5_TRAPU</name>
<keyword evidence="2" id="KW-1185">Reference proteome</keyword>
<accession>A0A1M2VBQ5</accession>
<protein>
    <submittedName>
        <fullName evidence="1">Uncharacterized protein</fullName>
    </submittedName>
</protein>
<organism evidence="1 2">
    <name type="scientific">Trametes pubescens</name>
    <name type="common">White-rot fungus</name>
    <dbReference type="NCBI Taxonomy" id="154538"/>
    <lineage>
        <taxon>Eukaryota</taxon>
        <taxon>Fungi</taxon>
        <taxon>Dikarya</taxon>
        <taxon>Basidiomycota</taxon>
        <taxon>Agaricomycotina</taxon>
        <taxon>Agaricomycetes</taxon>
        <taxon>Polyporales</taxon>
        <taxon>Polyporaceae</taxon>
        <taxon>Trametes</taxon>
    </lineage>
</organism>
<dbReference type="Gene3D" id="2.40.70.10">
    <property type="entry name" value="Acid Proteases"/>
    <property type="match status" value="1"/>
</dbReference>
<proteinExistence type="predicted"/>
<sequence length="79" mass="8615">MDGTANHQGTIKKCVILEIEAGGHRHLLRLLVTSLGKEAIILGLPWLQRVNAKIDFNQGTLQVDPNKVNLTLCKGSGRT</sequence>
<dbReference type="OMA" id="DGTANHQ"/>
<reference evidence="1 2" key="1">
    <citation type="submission" date="2016-10" db="EMBL/GenBank/DDBJ databases">
        <title>Genome sequence of the basidiomycete white-rot fungus Trametes pubescens.</title>
        <authorList>
            <person name="Makela M.R."/>
            <person name="Granchi Z."/>
            <person name="Peng M."/>
            <person name="De Vries R.P."/>
            <person name="Grigoriev I."/>
            <person name="Riley R."/>
            <person name="Hilden K."/>
        </authorList>
    </citation>
    <scope>NUCLEOTIDE SEQUENCE [LARGE SCALE GENOMIC DNA]</scope>
    <source>
        <strain evidence="1 2">FBCC735</strain>
    </source>
</reference>
<dbReference type="Proteomes" id="UP000184267">
    <property type="component" value="Unassembled WGS sequence"/>
</dbReference>
<dbReference type="OrthoDB" id="2802569at2759"/>
<dbReference type="InterPro" id="IPR021109">
    <property type="entry name" value="Peptidase_aspartic_dom_sf"/>
</dbReference>
<evidence type="ECO:0000313" key="2">
    <source>
        <dbReference type="Proteomes" id="UP000184267"/>
    </source>
</evidence>
<dbReference type="EMBL" id="MNAD01001501">
    <property type="protein sequence ID" value="OJT04956.1"/>
    <property type="molecule type" value="Genomic_DNA"/>
</dbReference>
<evidence type="ECO:0000313" key="1">
    <source>
        <dbReference type="EMBL" id="OJT04956.1"/>
    </source>
</evidence>